<proteinExistence type="predicted"/>
<comment type="caution">
    <text evidence="1">The sequence shown here is derived from an EMBL/GenBank/DDBJ whole genome shotgun (WGS) entry which is preliminary data.</text>
</comment>
<dbReference type="Proteomes" id="UP001153069">
    <property type="component" value="Unassembled WGS sequence"/>
</dbReference>
<keyword evidence="2" id="KW-1185">Reference proteome</keyword>
<organism evidence="1 2">
    <name type="scientific">Seminavis robusta</name>
    <dbReference type="NCBI Taxonomy" id="568900"/>
    <lineage>
        <taxon>Eukaryota</taxon>
        <taxon>Sar</taxon>
        <taxon>Stramenopiles</taxon>
        <taxon>Ochrophyta</taxon>
        <taxon>Bacillariophyta</taxon>
        <taxon>Bacillariophyceae</taxon>
        <taxon>Bacillariophycidae</taxon>
        <taxon>Naviculales</taxon>
        <taxon>Naviculaceae</taxon>
        <taxon>Seminavis</taxon>
    </lineage>
</organism>
<dbReference type="EMBL" id="CAICTM010000563">
    <property type="protein sequence ID" value="CAB9512965.1"/>
    <property type="molecule type" value="Genomic_DNA"/>
</dbReference>
<evidence type="ECO:0000313" key="2">
    <source>
        <dbReference type="Proteomes" id="UP001153069"/>
    </source>
</evidence>
<reference evidence="1" key="1">
    <citation type="submission" date="2020-06" db="EMBL/GenBank/DDBJ databases">
        <authorList>
            <consortium name="Plant Systems Biology data submission"/>
        </authorList>
    </citation>
    <scope>NUCLEOTIDE SEQUENCE</scope>
    <source>
        <strain evidence="1">D6</strain>
    </source>
</reference>
<gene>
    <name evidence="1" type="ORF">SEMRO_564_G167360.1</name>
</gene>
<accession>A0A9N8HHZ7</accession>
<sequence>MNQRYKKYCEMELKKNPRKILPSPIEITDTLLSSTFCNRPRAELWLKDNSAFKEPHHEFVCHAIAPVGSITVMKWARQNGFPWNEMTSAYAAENGHLRMVVHGIIRHAQVRLKVDNWKF</sequence>
<dbReference type="AlphaFoldDB" id="A0A9N8HHZ7"/>
<name>A0A9N8HHZ7_9STRA</name>
<protein>
    <submittedName>
        <fullName evidence="1">Uncharacterized protein</fullName>
    </submittedName>
</protein>
<evidence type="ECO:0000313" key="1">
    <source>
        <dbReference type="EMBL" id="CAB9512965.1"/>
    </source>
</evidence>